<organism evidence="2 3">
    <name type="scientific">Williamsoniiplasma lucivorax</name>
    <dbReference type="NCBI Taxonomy" id="209274"/>
    <lineage>
        <taxon>Bacteria</taxon>
        <taxon>Bacillati</taxon>
        <taxon>Mycoplasmatota</taxon>
        <taxon>Mollicutes</taxon>
        <taxon>Entomoplasmatales</taxon>
        <taxon>Williamsoniiplasma</taxon>
    </lineage>
</organism>
<dbReference type="GO" id="GO:0003916">
    <property type="term" value="F:DNA topoisomerase activity"/>
    <property type="evidence" value="ECO:0007669"/>
    <property type="project" value="InterPro"/>
</dbReference>
<reference evidence="2 3" key="1">
    <citation type="submission" date="2017-11" db="EMBL/GenBank/DDBJ databases">
        <title>Genome sequence of Entomoplasma lucivorax PIPN-2 (ATCC 49196).</title>
        <authorList>
            <person name="Lo W.-S."/>
            <person name="Gasparich G.E."/>
            <person name="Kuo C.-H."/>
        </authorList>
    </citation>
    <scope>NUCLEOTIDE SEQUENCE [LARGE SCALE GENOMIC DNA]</scope>
    <source>
        <strain evidence="2 3">PIPN-2</strain>
    </source>
</reference>
<dbReference type="Proteomes" id="UP000237865">
    <property type="component" value="Unassembled WGS sequence"/>
</dbReference>
<evidence type="ECO:0000313" key="2">
    <source>
        <dbReference type="EMBL" id="PPE05933.1"/>
    </source>
</evidence>
<dbReference type="InterPro" id="IPR013498">
    <property type="entry name" value="Topo_IA_Znf"/>
</dbReference>
<dbReference type="RefSeq" id="WP_035026272.1">
    <property type="nucleotide sequence ID" value="NZ_PHNE01000001.1"/>
</dbReference>
<feature type="domain" description="DNA topoisomerase type IA zn finger" evidence="1">
    <location>
        <begin position="8"/>
        <end position="36"/>
    </location>
</feature>
<gene>
    <name evidence="2" type="ORF">ELUCI_v1c02240</name>
</gene>
<accession>A0A2S5RF40</accession>
<name>A0A2S5RF40_9MOLU</name>
<evidence type="ECO:0000313" key="3">
    <source>
        <dbReference type="Proteomes" id="UP000237865"/>
    </source>
</evidence>
<dbReference type="Gene3D" id="3.30.65.10">
    <property type="entry name" value="Bacterial Topoisomerase I, domain 1"/>
    <property type="match status" value="1"/>
</dbReference>
<comment type="caution">
    <text evidence="2">The sequence shown here is derived from an EMBL/GenBank/DDBJ whole genome shotgun (WGS) entry which is preliminary data.</text>
</comment>
<dbReference type="AlphaFoldDB" id="A0A2S5RF40"/>
<sequence>MKCTNDEGVLKLKHGSYGYFIGCTNFPKCKTTINSKEFIKNILSKEGVNIYCWKRECWKCKETTPVYAYLINYQLSKYIKEFEQFGDLFGPDHSSEDEITTWMLANIPSIKKMYSKTVGAKYPANTCVNCGVLQGAFMIFSEPDSLFCILGDHLEDMVWKNISYNEIFK</sequence>
<evidence type="ECO:0000259" key="1">
    <source>
        <dbReference type="Pfam" id="PF01396"/>
    </source>
</evidence>
<dbReference type="GO" id="GO:0005694">
    <property type="term" value="C:chromosome"/>
    <property type="evidence" value="ECO:0007669"/>
    <property type="project" value="InterPro"/>
</dbReference>
<keyword evidence="3" id="KW-1185">Reference proteome</keyword>
<dbReference type="GO" id="GO:0006265">
    <property type="term" value="P:DNA topological change"/>
    <property type="evidence" value="ECO:0007669"/>
    <property type="project" value="InterPro"/>
</dbReference>
<dbReference type="EMBL" id="PHNE01000001">
    <property type="protein sequence ID" value="PPE05933.1"/>
    <property type="molecule type" value="Genomic_DNA"/>
</dbReference>
<dbReference type="SUPFAM" id="SSF57783">
    <property type="entry name" value="Zinc beta-ribbon"/>
    <property type="match status" value="1"/>
</dbReference>
<protein>
    <recommendedName>
        <fullName evidence="1">DNA topoisomerase type IA zn finger domain-containing protein</fullName>
    </recommendedName>
</protein>
<dbReference type="GO" id="GO:0003677">
    <property type="term" value="F:DNA binding"/>
    <property type="evidence" value="ECO:0007669"/>
    <property type="project" value="InterPro"/>
</dbReference>
<dbReference type="Pfam" id="PF01396">
    <property type="entry name" value="Zn_ribbon_Top1"/>
    <property type="match status" value="1"/>
</dbReference>
<proteinExistence type="predicted"/>